<sequence>MYFTHDPNANFYYLGDEEPTNRTYKKLLVEQSPKLIGVDVETISLKERIAIGVGISIKPNTSFYFVLFPEPSPATPWHLLKDPSITKVFHNALFDLSALREYEIDTTNVKDTNVMARLLCHKFTKLIDLSWIHQMEVHEVKEYSVSMVPR</sequence>
<proteinExistence type="predicted"/>
<dbReference type="InterPro" id="IPR012337">
    <property type="entry name" value="RNaseH-like_sf"/>
</dbReference>
<dbReference type="GO" id="GO:0003676">
    <property type="term" value="F:nucleic acid binding"/>
    <property type="evidence" value="ECO:0007669"/>
    <property type="project" value="InterPro"/>
</dbReference>
<evidence type="ECO:0000259" key="1">
    <source>
        <dbReference type="Pfam" id="PF01612"/>
    </source>
</evidence>
<feature type="domain" description="3'-5' exonuclease" evidence="1">
    <location>
        <begin position="34"/>
        <end position="119"/>
    </location>
</feature>
<dbReference type="AlphaFoldDB" id="A0A0F8XIF0"/>
<evidence type="ECO:0000313" key="2">
    <source>
        <dbReference type="EMBL" id="KKK68862.1"/>
    </source>
</evidence>
<dbReference type="Pfam" id="PF01612">
    <property type="entry name" value="DNA_pol_A_exo1"/>
    <property type="match status" value="1"/>
</dbReference>
<protein>
    <recommendedName>
        <fullName evidence="1">3'-5' exonuclease domain-containing protein</fullName>
    </recommendedName>
</protein>
<gene>
    <name evidence="2" type="ORF">LCGC14_2939810</name>
</gene>
<dbReference type="GO" id="GO:0006139">
    <property type="term" value="P:nucleobase-containing compound metabolic process"/>
    <property type="evidence" value="ECO:0007669"/>
    <property type="project" value="InterPro"/>
</dbReference>
<dbReference type="EMBL" id="LAZR01058935">
    <property type="protein sequence ID" value="KKK68862.1"/>
    <property type="molecule type" value="Genomic_DNA"/>
</dbReference>
<accession>A0A0F8XIF0</accession>
<dbReference type="InterPro" id="IPR002562">
    <property type="entry name" value="3'-5'_exonuclease_dom"/>
</dbReference>
<dbReference type="InterPro" id="IPR036397">
    <property type="entry name" value="RNaseH_sf"/>
</dbReference>
<dbReference type="SUPFAM" id="SSF53098">
    <property type="entry name" value="Ribonuclease H-like"/>
    <property type="match status" value="1"/>
</dbReference>
<dbReference type="GO" id="GO:0008408">
    <property type="term" value="F:3'-5' exonuclease activity"/>
    <property type="evidence" value="ECO:0007669"/>
    <property type="project" value="InterPro"/>
</dbReference>
<dbReference type="Gene3D" id="3.30.420.10">
    <property type="entry name" value="Ribonuclease H-like superfamily/Ribonuclease H"/>
    <property type="match status" value="1"/>
</dbReference>
<name>A0A0F8XIF0_9ZZZZ</name>
<comment type="caution">
    <text evidence="2">The sequence shown here is derived from an EMBL/GenBank/DDBJ whole genome shotgun (WGS) entry which is preliminary data.</text>
</comment>
<organism evidence="2">
    <name type="scientific">marine sediment metagenome</name>
    <dbReference type="NCBI Taxonomy" id="412755"/>
    <lineage>
        <taxon>unclassified sequences</taxon>
        <taxon>metagenomes</taxon>
        <taxon>ecological metagenomes</taxon>
    </lineage>
</organism>
<reference evidence="2" key="1">
    <citation type="journal article" date="2015" name="Nature">
        <title>Complex archaea that bridge the gap between prokaryotes and eukaryotes.</title>
        <authorList>
            <person name="Spang A."/>
            <person name="Saw J.H."/>
            <person name="Jorgensen S.L."/>
            <person name="Zaremba-Niedzwiedzka K."/>
            <person name="Martijn J."/>
            <person name="Lind A.E."/>
            <person name="van Eijk R."/>
            <person name="Schleper C."/>
            <person name="Guy L."/>
            <person name="Ettema T.J."/>
        </authorList>
    </citation>
    <scope>NUCLEOTIDE SEQUENCE</scope>
</reference>